<gene>
    <name evidence="1" type="ORF">I3517_13855</name>
</gene>
<sequence length="55" mass="6117">MNDDEHDAWQLHHHGADWDEIGTEMGCSPTTAQTLAAAYEKRTDDAAAQTQNTLF</sequence>
<dbReference type="EMBL" id="JAECSB010000043">
    <property type="protein sequence ID" value="MBH5143693.1"/>
    <property type="molecule type" value="Genomic_DNA"/>
</dbReference>
<evidence type="ECO:0000313" key="1">
    <source>
        <dbReference type="EMBL" id="MBH5143693.1"/>
    </source>
</evidence>
<comment type="caution">
    <text evidence="1">The sequence shown here is derived from an EMBL/GenBank/DDBJ whole genome shotgun (WGS) entry which is preliminary data.</text>
</comment>
<accession>A0A401NFI4</accession>
<dbReference type="Proteomes" id="UP000627573">
    <property type="component" value="Unassembled WGS sequence"/>
</dbReference>
<proteinExistence type="predicted"/>
<evidence type="ECO:0000313" key="2">
    <source>
        <dbReference type="Proteomes" id="UP000627573"/>
    </source>
</evidence>
<dbReference type="AlphaFoldDB" id="A0A401NFI4"/>
<reference evidence="1 2" key="1">
    <citation type="submission" date="2020-12" db="EMBL/GenBank/DDBJ databases">
        <title>Draft genome sequence of furan degrading bacterial strain FUR100.</title>
        <authorList>
            <person name="Woiski C."/>
        </authorList>
    </citation>
    <scope>NUCLEOTIDE SEQUENCE [LARGE SCALE GENOMIC DNA]</scope>
    <source>
        <strain evidence="1 2">FUR100</strain>
    </source>
</reference>
<dbReference type="RefSeq" id="WP_167343370.1">
    <property type="nucleotide sequence ID" value="NZ_BHXB01000003.1"/>
</dbReference>
<protein>
    <submittedName>
        <fullName evidence="1">Uncharacterized protein</fullName>
    </submittedName>
</protein>
<keyword evidence="2" id="KW-1185">Reference proteome</keyword>
<name>A0A401NFI4_RHOER</name>
<organism evidence="1 2">
    <name type="scientific">Rhodococcus erythropolis</name>
    <name type="common">Arthrobacter picolinophilus</name>
    <dbReference type="NCBI Taxonomy" id="1833"/>
    <lineage>
        <taxon>Bacteria</taxon>
        <taxon>Bacillati</taxon>
        <taxon>Actinomycetota</taxon>
        <taxon>Actinomycetes</taxon>
        <taxon>Mycobacteriales</taxon>
        <taxon>Nocardiaceae</taxon>
        <taxon>Rhodococcus</taxon>
        <taxon>Rhodococcus erythropolis group</taxon>
    </lineage>
</organism>